<feature type="region of interest" description="Disordered" evidence="1">
    <location>
        <begin position="1"/>
        <end position="29"/>
    </location>
</feature>
<keyword evidence="2" id="KW-1185">Reference proteome</keyword>
<dbReference type="PANTHER" id="PTHR33067:SF15">
    <property type="entry name" value="RNA-DIRECTED DNA POLYMERASE"/>
    <property type="match status" value="1"/>
</dbReference>
<sequence>MAVNRLESQGKLPSQTEPNPRQNASAITFRSRKVLETVPDKRRLAKDKKEKEEKEILETFRKVEVNIPLLDAIKKIPRYAKFLKELCTSKMRLIGNERVNVGENASAVLQKKVPPKYKDQCMFSISCEIGNVGIKKAMCDLGASINVMPYPIYKLINAGPLKKTGVIIQLADRSVIYPEGLLEDVLVKVNELVFPTDFYIINMEDDNSTNSSDILLRRPFLSTASAKIDVQSGTLTMEFDGDIVKFNAYEAMSHPNSLSNISSIDSIDCLTQNYSEYHDFDELETVFYRSIDMDVLSRLEELAVIEDPLREIVKHLETQPSLTNQGNQFELLPSQTKMLPSILQPPTLELKALPDHLKYIFLGEKDALPVIV</sequence>
<protein>
    <recommendedName>
        <fullName evidence="4">Aspartic peptidase DDI1-type domain-containing protein</fullName>
    </recommendedName>
</protein>
<gene>
    <name evidence="3" type="primary">LOC121214578</name>
</gene>
<name>A0ABM2ZNR8_GOSHI</name>
<feature type="compositionally biased region" description="Polar residues" evidence="1">
    <location>
        <begin position="11"/>
        <end position="28"/>
    </location>
</feature>
<evidence type="ECO:0000313" key="2">
    <source>
        <dbReference type="Proteomes" id="UP000818029"/>
    </source>
</evidence>
<dbReference type="CDD" id="cd00303">
    <property type="entry name" value="retropepsin_like"/>
    <property type="match status" value="1"/>
</dbReference>
<dbReference type="RefSeq" id="XP_040944288.1">
    <property type="nucleotide sequence ID" value="XM_041088354.1"/>
</dbReference>
<dbReference type="Gene3D" id="2.40.70.10">
    <property type="entry name" value="Acid Proteases"/>
    <property type="match status" value="1"/>
</dbReference>
<accession>A0ABM2ZNR8</accession>
<dbReference type="InterPro" id="IPR021109">
    <property type="entry name" value="Peptidase_aspartic_dom_sf"/>
</dbReference>
<reference evidence="2" key="1">
    <citation type="journal article" date="2020" name="Nat. Genet.">
        <title>Genomic diversifications of five Gossypium allopolyploid species and their impact on cotton improvement.</title>
        <authorList>
            <person name="Chen Z.J."/>
            <person name="Sreedasyam A."/>
            <person name="Ando A."/>
            <person name="Song Q."/>
            <person name="De Santiago L.M."/>
            <person name="Hulse-Kemp A.M."/>
            <person name="Ding M."/>
            <person name="Ye W."/>
            <person name="Kirkbride R.C."/>
            <person name="Jenkins J."/>
            <person name="Plott C."/>
            <person name="Lovell J."/>
            <person name="Lin Y.M."/>
            <person name="Vaughn R."/>
            <person name="Liu B."/>
            <person name="Simpson S."/>
            <person name="Scheffler B.E."/>
            <person name="Wen L."/>
            <person name="Saski C.A."/>
            <person name="Grover C.E."/>
            <person name="Hu G."/>
            <person name="Conover J.L."/>
            <person name="Carlson J.W."/>
            <person name="Shu S."/>
            <person name="Boston L.B."/>
            <person name="Williams M."/>
            <person name="Peterson D.G."/>
            <person name="McGee K."/>
            <person name="Jones D.C."/>
            <person name="Wendel J.F."/>
            <person name="Stelly D.M."/>
            <person name="Grimwood J."/>
            <person name="Schmutz J."/>
        </authorList>
    </citation>
    <scope>NUCLEOTIDE SEQUENCE [LARGE SCALE GENOMIC DNA]</scope>
    <source>
        <strain evidence="2">cv. TM-1</strain>
    </source>
</reference>
<proteinExistence type="predicted"/>
<dbReference type="GeneID" id="121214578"/>
<evidence type="ECO:0008006" key="4">
    <source>
        <dbReference type="Google" id="ProtNLM"/>
    </source>
</evidence>
<evidence type="ECO:0000256" key="1">
    <source>
        <dbReference type="SAM" id="MobiDB-lite"/>
    </source>
</evidence>
<evidence type="ECO:0000313" key="3">
    <source>
        <dbReference type="RefSeq" id="XP_040944288.1"/>
    </source>
</evidence>
<dbReference type="Proteomes" id="UP000818029">
    <property type="component" value="Chromosome D02"/>
</dbReference>
<reference evidence="3" key="2">
    <citation type="submission" date="2025-08" db="UniProtKB">
        <authorList>
            <consortium name="RefSeq"/>
        </authorList>
    </citation>
    <scope>IDENTIFICATION</scope>
</reference>
<organism evidence="2 3">
    <name type="scientific">Gossypium hirsutum</name>
    <name type="common">Upland cotton</name>
    <name type="synonym">Gossypium mexicanum</name>
    <dbReference type="NCBI Taxonomy" id="3635"/>
    <lineage>
        <taxon>Eukaryota</taxon>
        <taxon>Viridiplantae</taxon>
        <taxon>Streptophyta</taxon>
        <taxon>Embryophyta</taxon>
        <taxon>Tracheophyta</taxon>
        <taxon>Spermatophyta</taxon>
        <taxon>Magnoliopsida</taxon>
        <taxon>eudicotyledons</taxon>
        <taxon>Gunneridae</taxon>
        <taxon>Pentapetalae</taxon>
        <taxon>rosids</taxon>
        <taxon>malvids</taxon>
        <taxon>Malvales</taxon>
        <taxon>Malvaceae</taxon>
        <taxon>Malvoideae</taxon>
        <taxon>Gossypium</taxon>
    </lineage>
</organism>
<dbReference type="PANTHER" id="PTHR33067">
    <property type="entry name" value="RNA-DIRECTED DNA POLYMERASE-RELATED"/>
    <property type="match status" value="1"/>
</dbReference>